<name>A0A0S4IK67_BODSA</name>
<evidence type="ECO:0000256" key="1">
    <source>
        <dbReference type="SAM" id="MobiDB-lite"/>
    </source>
</evidence>
<protein>
    <submittedName>
        <fullName evidence="2">Uncharacterized protein</fullName>
    </submittedName>
</protein>
<evidence type="ECO:0000313" key="2">
    <source>
        <dbReference type="EMBL" id="CUE61582.1"/>
    </source>
</evidence>
<sequence>ERKTAPAAPSTGRTSRPKRAHSAKKPSRGQHGNIDEHIPNQSIVDQNDCRQTAPRGRTSLHNASILGFKSNNPFISRVASGGKRTQRIFRFLQFLFHLLEPPSFFFLRKEKAHESGFLFCYKNLHLCTIIAQTHQKNKLLSSQFSTDSHSQLTLHWKRQTPRSQTSELIKYFTKGLSVDHTQTPSSLFLLSYTLNIKRTFFSPSSVTGTCGGCQTAQIAHYATRYPTHDTSVTFFSPTKIFGCHFISCCFISLFSCCCWRHRFRLRKYARIIVQQPQRVDSRRRGHHRVRHANWI</sequence>
<gene>
    <name evidence="2" type="ORF">BSAL_49800</name>
</gene>
<dbReference type="Proteomes" id="UP000051952">
    <property type="component" value="Unassembled WGS sequence"/>
</dbReference>
<organism evidence="2 3">
    <name type="scientific">Bodo saltans</name>
    <name type="common">Flagellated protozoan</name>
    <dbReference type="NCBI Taxonomy" id="75058"/>
    <lineage>
        <taxon>Eukaryota</taxon>
        <taxon>Discoba</taxon>
        <taxon>Euglenozoa</taxon>
        <taxon>Kinetoplastea</taxon>
        <taxon>Metakinetoplastina</taxon>
        <taxon>Eubodonida</taxon>
        <taxon>Bodonidae</taxon>
        <taxon>Bodo</taxon>
    </lineage>
</organism>
<feature type="region of interest" description="Disordered" evidence="1">
    <location>
        <begin position="1"/>
        <end position="55"/>
    </location>
</feature>
<proteinExistence type="predicted"/>
<feature type="compositionally biased region" description="Basic residues" evidence="1">
    <location>
        <begin position="15"/>
        <end position="28"/>
    </location>
</feature>
<dbReference type="VEuPathDB" id="TriTrypDB:BSAL_49800"/>
<reference evidence="3" key="1">
    <citation type="submission" date="2015-09" db="EMBL/GenBank/DDBJ databases">
        <authorList>
            <consortium name="Pathogen Informatics"/>
        </authorList>
    </citation>
    <scope>NUCLEOTIDE SEQUENCE [LARGE SCALE GENOMIC DNA]</scope>
    <source>
        <strain evidence="3">Lake Konstanz</strain>
    </source>
</reference>
<accession>A0A0S4IK67</accession>
<dbReference type="EMBL" id="CYKH01000028">
    <property type="protein sequence ID" value="CUE61582.1"/>
    <property type="molecule type" value="Genomic_DNA"/>
</dbReference>
<keyword evidence="3" id="KW-1185">Reference proteome</keyword>
<evidence type="ECO:0000313" key="3">
    <source>
        <dbReference type="Proteomes" id="UP000051952"/>
    </source>
</evidence>
<dbReference type="AlphaFoldDB" id="A0A0S4IK67"/>
<feature type="non-terminal residue" evidence="2">
    <location>
        <position position="1"/>
    </location>
</feature>